<proteinExistence type="predicted"/>
<name>A0ACC0C000_CATRO</name>
<protein>
    <submittedName>
        <fullName evidence="1">Uncharacterized protein</fullName>
    </submittedName>
</protein>
<evidence type="ECO:0000313" key="2">
    <source>
        <dbReference type="Proteomes" id="UP001060085"/>
    </source>
</evidence>
<evidence type="ECO:0000313" key="1">
    <source>
        <dbReference type="EMBL" id="KAI5678138.1"/>
    </source>
</evidence>
<gene>
    <name evidence="1" type="ORF">M9H77_09088</name>
</gene>
<dbReference type="EMBL" id="CM044702">
    <property type="protein sequence ID" value="KAI5678138.1"/>
    <property type="molecule type" value="Genomic_DNA"/>
</dbReference>
<dbReference type="Proteomes" id="UP001060085">
    <property type="component" value="Linkage Group LG02"/>
</dbReference>
<reference evidence="2" key="1">
    <citation type="journal article" date="2023" name="Nat. Plants">
        <title>Single-cell RNA sequencing provides a high-resolution roadmap for understanding the multicellular compartmentation of specialized metabolism.</title>
        <authorList>
            <person name="Sun S."/>
            <person name="Shen X."/>
            <person name="Li Y."/>
            <person name="Li Y."/>
            <person name="Wang S."/>
            <person name="Li R."/>
            <person name="Zhang H."/>
            <person name="Shen G."/>
            <person name="Guo B."/>
            <person name="Wei J."/>
            <person name="Xu J."/>
            <person name="St-Pierre B."/>
            <person name="Chen S."/>
            <person name="Sun C."/>
        </authorList>
    </citation>
    <scope>NUCLEOTIDE SEQUENCE [LARGE SCALE GENOMIC DNA]</scope>
</reference>
<organism evidence="1 2">
    <name type="scientific">Catharanthus roseus</name>
    <name type="common">Madagascar periwinkle</name>
    <name type="synonym">Vinca rosea</name>
    <dbReference type="NCBI Taxonomy" id="4058"/>
    <lineage>
        <taxon>Eukaryota</taxon>
        <taxon>Viridiplantae</taxon>
        <taxon>Streptophyta</taxon>
        <taxon>Embryophyta</taxon>
        <taxon>Tracheophyta</taxon>
        <taxon>Spermatophyta</taxon>
        <taxon>Magnoliopsida</taxon>
        <taxon>eudicotyledons</taxon>
        <taxon>Gunneridae</taxon>
        <taxon>Pentapetalae</taxon>
        <taxon>asterids</taxon>
        <taxon>lamiids</taxon>
        <taxon>Gentianales</taxon>
        <taxon>Apocynaceae</taxon>
        <taxon>Rauvolfioideae</taxon>
        <taxon>Vinceae</taxon>
        <taxon>Catharanthinae</taxon>
        <taxon>Catharanthus</taxon>
    </lineage>
</organism>
<keyword evidence="2" id="KW-1185">Reference proteome</keyword>
<accession>A0ACC0C000</accession>
<sequence length="222" mass="26914">MHNLIRDLCLQKAPEKTLLQPVYKCRPSSLDHEVDVMKMFEMPYTYWNYTIWDKMLILGQLPNLEVLKIKDNFFSRSEWETSDEGFTRLKFLKLSHVDLQQWIFYNSHFPVLERENGSRANTYIPEIYSRQMYGRTYQANFHPVLSEKFWRDVPFNLTFYPPNMKKEWGRKQGKRFQGEMDYRNPYSPQRCGRCRMPGHNRKIIITPDRAMYKFAIFLKLLK</sequence>
<comment type="caution">
    <text evidence="1">The sequence shown here is derived from an EMBL/GenBank/DDBJ whole genome shotgun (WGS) entry which is preliminary data.</text>
</comment>